<dbReference type="InterPro" id="IPR039424">
    <property type="entry name" value="SBP_5"/>
</dbReference>
<name>A0ABT1AGX8_9RALS</name>
<dbReference type="Pfam" id="PF00496">
    <property type="entry name" value="SBP_bac_5"/>
    <property type="match status" value="1"/>
</dbReference>
<dbReference type="SUPFAM" id="SSF53850">
    <property type="entry name" value="Periplasmic binding protein-like II"/>
    <property type="match status" value="1"/>
</dbReference>
<reference evidence="4" key="2">
    <citation type="journal article" date="2023" name="Front. Microbiol.">
        <title>Ralstonia chuxiongensis sp. nov., Ralstonia mojiangensis sp. nov., and Ralstonia soli sp. nov., isolated from tobacco fields, are three novel species in the family Burkholderiaceae.</title>
        <authorList>
            <person name="Lu C.H."/>
            <person name="Zhang Y.Y."/>
            <person name="Jiang N."/>
            <person name="Chen W."/>
            <person name="Shao X."/>
            <person name="Zhao Z.M."/>
            <person name="Lu W.L."/>
            <person name="Hu X."/>
            <person name="Xi Y.X."/>
            <person name="Zou S.Y."/>
            <person name="Wei Q.J."/>
            <person name="Lin Z.L."/>
            <person name="Gong L."/>
            <person name="Gai X.T."/>
            <person name="Zhang L.Q."/>
            <person name="Li J.Y."/>
            <person name="Jin Y."/>
            <person name="Xia Z.Y."/>
        </authorList>
    </citation>
    <scope>NUCLEOTIDE SEQUENCE</scope>
    <source>
        <strain evidence="4">21MJYT02-11</strain>
    </source>
</reference>
<dbReference type="EMBL" id="JAMXHT010000002">
    <property type="protein sequence ID" value="MCO5397549.1"/>
    <property type="molecule type" value="Genomic_DNA"/>
</dbReference>
<evidence type="ECO:0000259" key="3">
    <source>
        <dbReference type="Pfam" id="PF00496"/>
    </source>
</evidence>
<sequence>MSDSRNEFENLVGPSESLRVMESLKRGASRRDVLKMLMAGGMQATLAGGLAGTAVSVYAQTPRRGGRIRVAVATAAATDTLDPAKQSNQNDYVRCNMVYNGLFSLDSTLTPQPALAESFHTTDAKTWVFTLRKGVTFHDGKALSPADVVYSIQRHKDPATASKAKVLADQIDSIKASGPDEVTVVLTAPNADLPVVLGTYHFQIVKDGTKDFNAGIGTGPYKLKEFKPGVRTLVVRNEGYWKPGKPYLDEIEMVGIGDDSARVNALLSGGMDLVASVDPRSVARVKGTPGYSIFTTQSGQYSDLIMRGDVGPGTNPDFALAMKYLFDREQMKRTIALGNAVIANDQPIDPTNRFYFKGLPQRPFDLDKAKFHLKKSGVSGKVPVVASPAATYSVEIALVLQQTAQRIGLDLDVKRMPADGYWSNHWLNSPVGFGNVNPRPSADTILTQFFKSDAAWNESRWKNPKFDQLLMAARAETDVAKRKQMYADMQTMIHDEAGIGIPMFLASIDGHTSKLKGFSAIPLGGLMGYAFAEHVWLEA</sequence>
<protein>
    <submittedName>
        <fullName evidence="4">ABC transporter substrate-binding protein</fullName>
    </submittedName>
</protein>
<dbReference type="RefSeq" id="WP_252677359.1">
    <property type="nucleotide sequence ID" value="NZ_JAMXHT010000002.1"/>
</dbReference>
<dbReference type="PIRSF" id="PIRSF002741">
    <property type="entry name" value="MppA"/>
    <property type="match status" value="1"/>
</dbReference>
<dbReference type="CDD" id="cd08503">
    <property type="entry name" value="PBP2_NikA_DppA_OppA_like_17"/>
    <property type="match status" value="1"/>
</dbReference>
<evidence type="ECO:0000313" key="5">
    <source>
        <dbReference type="Proteomes" id="UP001162811"/>
    </source>
</evidence>
<evidence type="ECO:0000313" key="4">
    <source>
        <dbReference type="EMBL" id="MCO5397549.1"/>
    </source>
</evidence>
<dbReference type="InterPro" id="IPR030678">
    <property type="entry name" value="Peptide/Ni-bd"/>
</dbReference>
<dbReference type="PANTHER" id="PTHR30290:SF38">
    <property type="entry name" value="D,D-DIPEPTIDE-BINDING PERIPLASMIC PROTEIN DDPA-RELATED"/>
    <property type="match status" value="1"/>
</dbReference>
<dbReference type="Gene3D" id="3.10.105.10">
    <property type="entry name" value="Dipeptide-binding Protein, Domain 3"/>
    <property type="match status" value="1"/>
</dbReference>
<comment type="caution">
    <text evidence="4">The sequence shown here is derived from an EMBL/GenBank/DDBJ whole genome shotgun (WGS) entry which is preliminary data.</text>
</comment>
<proteinExistence type="inferred from homology"/>
<organism evidence="4 5">
    <name type="scientific">Ralstonia soli</name>
    <dbReference type="NCBI Taxonomy" id="2953896"/>
    <lineage>
        <taxon>Bacteria</taxon>
        <taxon>Pseudomonadati</taxon>
        <taxon>Pseudomonadota</taxon>
        <taxon>Betaproteobacteria</taxon>
        <taxon>Burkholderiales</taxon>
        <taxon>Burkholderiaceae</taxon>
        <taxon>Ralstonia</taxon>
    </lineage>
</organism>
<evidence type="ECO:0000256" key="2">
    <source>
        <dbReference type="ARBA" id="ARBA00022729"/>
    </source>
</evidence>
<comment type="similarity">
    <text evidence="1">Belongs to the bacterial solute-binding protein 5 family.</text>
</comment>
<dbReference type="Gene3D" id="3.40.190.10">
    <property type="entry name" value="Periplasmic binding protein-like II"/>
    <property type="match status" value="1"/>
</dbReference>
<accession>A0ABT1AGX8</accession>
<keyword evidence="5" id="KW-1185">Reference proteome</keyword>
<keyword evidence="2" id="KW-0732">Signal</keyword>
<feature type="domain" description="Solute-binding protein family 5" evidence="3">
    <location>
        <begin position="110"/>
        <end position="453"/>
    </location>
</feature>
<evidence type="ECO:0000256" key="1">
    <source>
        <dbReference type="ARBA" id="ARBA00005695"/>
    </source>
</evidence>
<dbReference type="Proteomes" id="UP001162811">
    <property type="component" value="Unassembled WGS sequence"/>
</dbReference>
<reference evidence="4" key="1">
    <citation type="submission" date="2022-06" db="EMBL/GenBank/DDBJ databases">
        <authorList>
            <person name="Lu C.-H."/>
        </authorList>
    </citation>
    <scope>NUCLEOTIDE SEQUENCE</scope>
    <source>
        <strain evidence="4">21MJYT02-11</strain>
    </source>
</reference>
<dbReference type="InterPro" id="IPR006311">
    <property type="entry name" value="TAT_signal"/>
</dbReference>
<dbReference type="PANTHER" id="PTHR30290">
    <property type="entry name" value="PERIPLASMIC BINDING COMPONENT OF ABC TRANSPORTER"/>
    <property type="match status" value="1"/>
</dbReference>
<gene>
    <name evidence="4" type="ORF">NG900_04965</name>
</gene>
<dbReference type="InterPro" id="IPR000914">
    <property type="entry name" value="SBP_5_dom"/>
</dbReference>
<dbReference type="PROSITE" id="PS51318">
    <property type="entry name" value="TAT"/>
    <property type="match status" value="1"/>
</dbReference>